<name>A0A0E0RHW1_ORYRU</name>
<dbReference type="Pfam" id="PF03140">
    <property type="entry name" value="DUF247"/>
    <property type="match status" value="1"/>
</dbReference>
<dbReference type="OMA" id="HCKNPLT"/>
<dbReference type="PANTHER" id="PTHR31170">
    <property type="entry name" value="BNAC04G53230D PROTEIN"/>
    <property type="match status" value="1"/>
</dbReference>
<keyword evidence="1" id="KW-1133">Transmembrane helix</keyword>
<dbReference type="AlphaFoldDB" id="A0A0E0RHW1"/>
<dbReference type="InterPro" id="IPR004158">
    <property type="entry name" value="DUF247_pln"/>
</dbReference>
<evidence type="ECO:0000256" key="1">
    <source>
        <dbReference type="SAM" id="Phobius"/>
    </source>
</evidence>
<sequence length="468" mass="53382">MPSPLAPCTSINPSSYTRNTQSFIKKYKKYTSSTIVLSAAIAMEINNLVQLPTYMREANRGLFEPRVVSIGPYHHGNKSTSNMEVHKNRFCRSFLQRLGNVSHQDAIDHCIEGAFRCYSGNVGLYTADMLTRDGCFIVELLLQWREGDHAHVDNHMRLMSNSIYYDLLLVDNQIPFFVLDRLFNEFRRHMGANPVFNNDSQLVDLVTEFFNNRQGQFSWANLDQLRLPDATNQQIRHLLDLQYKLVINNNMGIEPNNRNCPFSLCINICPNTIVPRGIPAASELQDNGVRFRVRGLSEQVKMFDATFQGKIIRIPRFQINFGSKILLANLFAYDQIKGEPADNGAAVGPVTSYVVLMNALINTREDVAVLQRKGILDNLLSNEDEVASFFNELGRCALVDVSNHRYTSMFEDVNRYWRNGFCCKYFAICCMRHCKNPLTCLSLLAAFLLLSFSCTSMVFAILKYYTRG</sequence>
<evidence type="ECO:0000313" key="3">
    <source>
        <dbReference type="Proteomes" id="UP000008022"/>
    </source>
</evidence>
<dbReference type="EnsemblPlants" id="ORUFI12G14920.1">
    <property type="protein sequence ID" value="ORUFI12G14920.1"/>
    <property type="gene ID" value="ORUFI12G14920"/>
</dbReference>
<proteinExistence type="predicted"/>
<protein>
    <submittedName>
        <fullName evidence="2">Uncharacterized protein</fullName>
    </submittedName>
</protein>
<feature type="transmembrane region" description="Helical" evidence="1">
    <location>
        <begin position="441"/>
        <end position="462"/>
    </location>
</feature>
<dbReference type="eggNOG" id="ENOG502RY48">
    <property type="taxonomic scope" value="Eukaryota"/>
</dbReference>
<dbReference type="Proteomes" id="UP000008022">
    <property type="component" value="Unassembled WGS sequence"/>
</dbReference>
<evidence type="ECO:0000313" key="2">
    <source>
        <dbReference type="EnsemblPlants" id="ORUFI12G14920.1"/>
    </source>
</evidence>
<organism evidence="2 3">
    <name type="scientific">Oryza rufipogon</name>
    <name type="common">Brownbeard rice</name>
    <name type="synonym">Asian wild rice</name>
    <dbReference type="NCBI Taxonomy" id="4529"/>
    <lineage>
        <taxon>Eukaryota</taxon>
        <taxon>Viridiplantae</taxon>
        <taxon>Streptophyta</taxon>
        <taxon>Embryophyta</taxon>
        <taxon>Tracheophyta</taxon>
        <taxon>Spermatophyta</taxon>
        <taxon>Magnoliopsida</taxon>
        <taxon>Liliopsida</taxon>
        <taxon>Poales</taxon>
        <taxon>Poaceae</taxon>
        <taxon>BOP clade</taxon>
        <taxon>Oryzoideae</taxon>
        <taxon>Oryzeae</taxon>
        <taxon>Oryzinae</taxon>
        <taxon>Oryza</taxon>
    </lineage>
</organism>
<reference evidence="2" key="2">
    <citation type="submission" date="2015-06" db="UniProtKB">
        <authorList>
            <consortium name="EnsemblPlants"/>
        </authorList>
    </citation>
    <scope>IDENTIFICATION</scope>
</reference>
<keyword evidence="3" id="KW-1185">Reference proteome</keyword>
<keyword evidence="1" id="KW-0472">Membrane</keyword>
<dbReference type="STRING" id="4529.A0A0E0RHW1"/>
<accession>A0A0E0RHW1</accession>
<dbReference type="Gramene" id="ORUFI12G14920.1">
    <property type="protein sequence ID" value="ORUFI12G14920.1"/>
    <property type="gene ID" value="ORUFI12G14920"/>
</dbReference>
<dbReference type="PANTHER" id="PTHR31170:SF25">
    <property type="entry name" value="BNAA09G04570D PROTEIN"/>
    <property type="match status" value="1"/>
</dbReference>
<keyword evidence="1" id="KW-0812">Transmembrane</keyword>
<dbReference type="HOGENOM" id="CLU_020188_0_4_1"/>
<reference evidence="3" key="1">
    <citation type="submission" date="2013-06" db="EMBL/GenBank/DDBJ databases">
        <authorList>
            <person name="Zhao Q."/>
        </authorList>
    </citation>
    <scope>NUCLEOTIDE SEQUENCE</scope>
    <source>
        <strain evidence="3">cv. W1943</strain>
    </source>
</reference>